<evidence type="ECO:0000313" key="3">
    <source>
        <dbReference type="Proteomes" id="UP001603857"/>
    </source>
</evidence>
<dbReference type="Pfam" id="PF07727">
    <property type="entry name" value="RVT_2"/>
    <property type="match status" value="1"/>
</dbReference>
<proteinExistence type="predicted"/>
<gene>
    <name evidence="2" type="ORF">Fmac_005677</name>
</gene>
<evidence type="ECO:0000313" key="2">
    <source>
        <dbReference type="EMBL" id="KAL2344392.1"/>
    </source>
</evidence>
<accession>A0ABD1N8F4</accession>
<dbReference type="AlphaFoldDB" id="A0ABD1N8F4"/>
<dbReference type="PANTHER" id="PTHR11439">
    <property type="entry name" value="GAG-POL-RELATED RETROTRANSPOSON"/>
    <property type="match status" value="1"/>
</dbReference>
<keyword evidence="3" id="KW-1185">Reference proteome</keyword>
<dbReference type="InterPro" id="IPR043502">
    <property type="entry name" value="DNA/RNA_pol_sf"/>
</dbReference>
<dbReference type="Proteomes" id="UP001603857">
    <property type="component" value="Unassembled WGS sequence"/>
</dbReference>
<dbReference type="EMBL" id="JBGMDY010000002">
    <property type="protein sequence ID" value="KAL2344392.1"/>
    <property type="molecule type" value="Genomic_DNA"/>
</dbReference>
<organism evidence="2 3">
    <name type="scientific">Flemingia macrophylla</name>
    <dbReference type="NCBI Taxonomy" id="520843"/>
    <lineage>
        <taxon>Eukaryota</taxon>
        <taxon>Viridiplantae</taxon>
        <taxon>Streptophyta</taxon>
        <taxon>Embryophyta</taxon>
        <taxon>Tracheophyta</taxon>
        <taxon>Spermatophyta</taxon>
        <taxon>Magnoliopsida</taxon>
        <taxon>eudicotyledons</taxon>
        <taxon>Gunneridae</taxon>
        <taxon>Pentapetalae</taxon>
        <taxon>rosids</taxon>
        <taxon>fabids</taxon>
        <taxon>Fabales</taxon>
        <taxon>Fabaceae</taxon>
        <taxon>Papilionoideae</taxon>
        <taxon>50 kb inversion clade</taxon>
        <taxon>NPAAA clade</taxon>
        <taxon>indigoferoid/millettioid clade</taxon>
        <taxon>Phaseoleae</taxon>
        <taxon>Flemingia</taxon>
    </lineage>
</organism>
<dbReference type="PANTHER" id="PTHR11439:SF500">
    <property type="entry name" value="RNA-DIRECTED DNA POLYMERASE"/>
    <property type="match status" value="1"/>
</dbReference>
<evidence type="ECO:0000259" key="1">
    <source>
        <dbReference type="Pfam" id="PF07727"/>
    </source>
</evidence>
<name>A0ABD1N8F4_9FABA</name>
<comment type="caution">
    <text evidence="2">The sequence shown here is derived from an EMBL/GenBank/DDBJ whole genome shotgun (WGS) entry which is preliminary data.</text>
</comment>
<dbReference type="SUPFAM" id="SSF56672">
    <property type="entry name" value="DNA/RNA polymerases"/>
    <property type="match status" value="1"/>
</dbReference>
<reference evidence="2 3" key="1">
    <citation type="submission" date="2024-08" db="EMBL/GenBank/DDBJ databases">
        <title>Insights into the chromosomal genome structure of Flemingia macrophylla.</title>
        <authorList>
            <person name="Ding Y."/>
            <person name="Zhao Y."/>
            <person name="Bi W."/>
            <person name="Wu M."/>
            <person name="Zhao G."/>
            <person name="Gong Y."/>
            <person name="Li W."/>
            <person name="Zhang P."/>
        </authorList>
    </citation>
    <scope>NUCLEOTIDE SEQUENCE [LARGE SCALE GENOMIC DNA]</scope>
    <source>
        <strain evidence="2">DYQJB</strain>
        <tissue evidence="2">Leaf</tissue>
    </source>
</reference>
<dbReference type="InterPro" id="IPR013103">
    <property type="entry name" value="RVT_2"/>
</dbReference>
<sequence>MGFHAARCDSSLFVQFTKTSVTYILVYVDDIIITESSPNLIQQFISKLNNLFLLKDLGPLHFFLGIEVHRSKDGVVLLSQSKYIHDILTRVHMSNAKPIKTPLAPGLKLQIDSTEVFEDPTLYRSILGALQYATIPLPDVAFAINKLCQFMHHPLISHWKAVKRVHRYLNGTLDQGLVFHPSPDLNITGLCDSDWACDNSDIRSTSGYSIYLGKNLVS</sequence>
<feature type="domain" description="Reverse transcriptase Ty1/copia-type" evidence="1">
    <location>
        <begin position="2"/>
        <end position="104"/>
    </location>
</feature>
<protein>
    <recommendedName>
        <fullName evidence="1">Reverse transcriptase Ty1/copia-type domain-containing protein</fullName>
    </recommendedName>
</protein>